<feature type="compositionally biased region" description="Polar residues" evidence="1">
    <location>
        <begin position="48"/>
        <end position="63"/>
    </location>
</feature>
<protein>
    <recommendedName>
        <fullName evidence="4">Lipoprotein</fullName>
    </recommendedName>
</protein>
<evidence type="ECO:0008006" key="4">
    <source>
        <dbReference type="Google" id="ProtNLM"/>
    </source>
</evidence>
<sequence>MKKPLILSALLVSAISGTAFAEKVTYEQALNDSNAYLDSLPQHEKATSGLSDAEQNPTSSQNQMGTWVEVGGAFSGVELTRDSIGKKCVVGMRGGQAAYCYEHNNPNGGGHAPTHPSASAPSSRNTTETICVDAWVAECK</sequence>
<feature type="chain" id="PRO_5005205211" description="Lipoprotein" evidence="2">
    <location>
        <begin position="22"/>
        <end position="140"/>
    </location>
</feature>
<proteinExistence type="predicted"/>
<evidence type="ECO:0000313" key="3">
    <source>
        <dbReference type="EMBL" id="AKN37824.1"/>
    </source>
</evidence>
<organism evidence="3">
    <name type="scientific">Aliivibrio fischeri</name>
    <name type="common">Vibrio fischeri</name>
    <dbReference type="NCBI Taxonomy" id="668"/>
    <lineage>
        <taxon>Bacteria</taxon>
        <taxon>Pseudomonadati</taxon>
        <taxon>Pseudomonadota</taxon>
        <taxon>Gammaproteobacteria</taxon>
        <taxon>Vibrionales</taxon>
        <taxon>Vibrionaceae</taxon>
        <taxon>Aliivibrio</taxon>
    </lineage>
</organism>
<name>A0A0H3ZVE1_ALIFS</name>
<dbReference type="AlphaFoldDB" id="A0A0H3ZVE1"/>
<feature type="signal peptide" evidence="2">
    <location>
        <begin position="1"/>
        <end position="21"/>
    </location>
</feature>
<evidence type="ECO:0000256" key="2">
    <source>
        <dbReference type="SAM" id="SignalP"/>
    </source>
</evidence>
<dbReference type="EMBL" id="KP795553">
    <property type="protein sequence ID" value="AKN37824.1"/>
    <property type="molecule type" value="Genomic_DNA"/>
</dbReference>
<keyword evidence="2" id="KW-0732">Signal</keyword>
<evidence type="ECO:0000256" key="1">
    <source>
        <dbReference type="SAM" id="MobiDB-lite"/>
    </source>
</evidence>
<accession>A0A0H3ZVE1</accession>
<feature type="region of interest" description="Disordered" evidence="1">
    <location>
        <begin position="40"/>
        <end position="63"/>
    </location>
</feature>
<reference evidence="3" key="1">
    <citation type="journal article" date="2015" name="MBio">
        <title>Eco-Evolutionary Dynamics of Episomes among Ecologically Cohesive Bacterial Populations.</title>
        <authorList>
            <person name="Xue H."/>
            <person name="Cordero O.X."/>
            <person name="Camas F.M."/>
            <person name="Trimble W."/>
            <person name="Meyer F."/>
            <person name="Guglielmini J."/>
            <person name="Rocha E.P."/>
            <person name="Polz M.F."/>
        </authorList>
    </citation>
    <scope>NUCLEOTIDE SEQUENCE</scope>
    <source>
        <strain evidence="3">ZF_221</strain>
    </source>
</reference>